<dbReference type="Gene3D" id="1.10.287.460">
    <property type="entry name" value="Peptidyl-prolyl cis-trans isomerase, FKBP-type, N-terminal domain"/>
    <property type="match status" value="1"/>
</dbReference>
<dbReference type="SUPFAM" id="SSF54534">
    <property type="entry name" value="FKBP-like"/>
    <property type="match status" value="1"/>
</dbReference>
<feature type="chain" id="PRO_5011986153" description="Peptidyl-prolyl cis-trans isomerase" evidence="8">
    <location>
        <begin position="20"/>
        <end position="243"/>
    </location>
</feature>
<dbReference type="GO" id="GO:0003755">
    <property type="term" value="F:peptidyl-prolyl cis-trans isomerase activity"/>
    <property type="evidence" value="ECO:0007669"/>
    <property type="project" value="UniProtKB-UniRule"/>
</dbReference>
<dbReference type="Proteomes" id="UP000192276">
    <property type="component" value="Unassembled WGS sequence"/>
</dbReference>
<dbReference type="PANTHER" id="PTHR43811:SF23">
    <property type="entry name" value="FKBP-TYPE 22 KDA PEPTIDYL-PROLYL CIS-TRANS ISOMERASE"/>
    <property type="match status" value="1"/>
</dbReference>
<evidence type="ECO:0000313" key="11">
    <source>
        <dbReference type="Proteomes" id="UP000192276"/>
    </source>
</evidence>
<dbReference type="EC" id="5.2.1.8" evidence="7"/>
<dbReference type="RefSeq" id="WP_081163894.1">
    <property type="nucleotide sequence ID" value="NZ_LWBP01000112.1"/>
</dbReference>
<reference evidence="11" key="1">
    <citation type="submission" date="2016-04" db="EMBL/GenBank/DDBJ databases">
        <authorList>
            <person name="Chen L."/>
            <person name="Zhuang W."/>
            <person name="Wang G."/>
        </authorList>
    </citation>
    <scope>NUCLEOTIDE SEQUENCE [LARGE SCALE GENOMIC DNA]</scope>
    <source>
        <strain evidence="11">208</strain>
    </source>
</reference>
<evidence type="ECO:0000259" key="9">
    <source>
        <dbReference type="PROSITE" id="PS50059"/>
    </source>
</evidence>
<dbReference type="InterPro" id="IPR046357">
    <property type="entry name" value="PPIase_dom_sf"/>
</dbReference>
<feature type="domain" description="PPIase FKBP-type" evidence="9">
    <location>
        <begin position="155"/>
        <end position="241"/>
    </location>
</feature>
<sequence>MKKYVLLALAGLPATVMLAQAPAKKKPVAAAPKKTTTAAPAAPVLKNSADSFSYAIGLSIASFYKAQGISNINNALVLKALSDAKVDKPLLNETQVNNCIVNYMQNARNAKAGPNKKAGEAFLAENKKKPGIITLASGLQYKVEKEGTGAKPKLEDMVKVHYHGTLIDGTVFDSSVERGQPINLALKNVIPGWTEALQLMPVGSKWKLFIPSDLAYGDNPAGPTIKEGSTLIFDVELIDIITQ</sequence>
<dbReference type="FunFam" id="3.10.50.40:FF:000045">
    <property type="entry name" value="Peptidyl-prolyl cis-trans isomerase"/>
    <property type="match status" value="1"/>
</dbReference>
<dbReference type="GO" id="GO:0006457">
    <property type="term" value="P:protein folding"/>
    <property type="evidence" value="ECO:0007669"/>
    <property type="project" value="InterPro"/>
</dbReference>
<evidence type="ECO:0000256" key="3">
    <source>
        <dbReference type="ARBA" id="ARBA00022729"/>
    </source>
</evidence>
<evidence type="ECO:0000256" key="5">
    <source>
        <dbReference type="ARBA" id="ARBA00023235"/>
    </source>
</evidence>
<dbReference type="InterPro" id="IPR036944">
    <property type="entry name" value="PPIase_FKBP_N_sf"/>
</dbReference>
<evidence type="ECO:0000256" key="8">
    <source>
        <dbReference type="SAM" id="SignalP"/>
    </source>
</evidence>
<dbReference type="OrthoDB" id="9814548at2"/>
<keyword evidence="11" id="KW-1185">Reference proteome</keyword>
<comment type="caution">
    <text evidence="10">The sequence shown here is derived from an EMBL/GenBank/DDBJ whole genome shotgun (WGS) entry which is preliminary data.</text>
</comment>
<dbReference type="AlphaFoldDB" id="A0A1V9FXD7"/>
<dbReference type="Gene3D" id="3.10.50.40">
    <property type="match status" value="1"/>
</dbReference>
<dbReference type="PROSITE" id="PS50059">
    <property type="entry name" value="FKBP_PPIASE"/>
    <property type="match status" value="1"/>
</dbReference>
<evidence type="ECO:0000256" key="7">
    <source>
        <dbReference type="RuleBase" id="RU003915"/>
    </source>
</evidence>
<dbReference type="EMBL" id="LWBP01000112">
    <property type="protein sequence ID" value="OQP63012.1"/>
    <property type="molecule type" value="Genomic_DNA"/>
</dbReference>
<organism evidence="10 11">
    <name type="scientific">Niastella populi</name>
    <dbReference type="NCBI Taxonomy" id="550983"/>
    <lineage>
        <taxon>Bacteria</taxon>
        <taxon>Pseudomonadati</taxon>
        <taxon>Bacteroidota</taxon>
        <taxon>Chitinophagia</taxon>
        <taxon>Chitinophagales</taxon>
        <taxon>Chitinophagaceae</taxon>
        <taxon>Niastella</taxon>
    </lineage>
</organism>
<dbReference type="STRING" id="550983.A4R26_17700"/>
<keyword evidence="3 8" id="KW-0732">Signal</keyword>
<feature type="signal peptide" evidence="8">
    <location>
        <begin position="1"/>
        <end position="19"/>
    </location>
</feature>
<comment type="similarity">
    <text evidence="2 7">Belongs to the FKBP-type PPIase family.</text>
</comment>
<dbReference type="PANTHER" id="PTHR43811">
    <property type="entry name" value="FKBP-TYPE PEPTIDYL-PROLYL CIS-TRANS ISOMERASE FKPA"/>
    <property type="match status" value="1"/>
</dbReference>
<dbReference type="InterPro" id="IPR001179">
    <property type="entry name" value="PPIase_FKBP_dom"/>
</dbReference>
<protein>
    <recommendedName>
        <fullName evidence="7">Peptidyl-prolyl cis-trans isomerase</fullName>
        <ecNumber evidence="7">5.2.1.8</ecNumber>
    </recommendedName>
</protein>
<evidence type="ECO:0000256" key="1">
    <source>
        <dbReference type="ARBA" id="ARBA00000971"/>
    </source>
</evidence>
<evidence type="ECO:0000256" key="2">
    <source>
        <dbReference type="ARBA" id="ARBA00006577"/>
    </source>
</evidence>
<proteinExistence type="inferred from homology"/>
<gene>
    <name evidence="10" type="ORF">A4R26_17700</name>
</gene>
<dbReference type="Pfam" id="PF00254">
    <property type="entry name" value="FKBP_C"/>
    <property type="match status" value="1"/>
</dbReference>
<keyword evidence="4 6" id="KW-0697">Rotamase</keyword>
<keyword evidence="5 6" id="KW-0413">Isomerase</keyword>
<evidence type="ECO:0000313" key="10">
    <source>
        <dbReference type="EMBL" id="OQP63012.1"/>
    </source>
</evidence>
<evidence type="ECO:0000256" key="6">
    <source>
        <dbReference type="PROSITE-ProRule" id="PRU00277"/>
    </source>
</evidence>
<dbReference type="InterPro" id="IPR000774">
    <property type="entry name" value="PPIase_FKBP_N"/>
</dbReference>
<name>A0A1V9FXD7_9BACT</name>
<comment type="catalytic activity">
    <reaction evidence="1 6 7">
        <text>[protein]-peptidylproline (omega=180) = [protein]-peptidylproline (omega=0)</text>
        <dbReference type="Rhea" id="RHEA:16237"/>
        <dbReference type="Rhea" id="RHEA-COMP:10747"/>
        <dbReference type="Rhea" id="RHEA-COMP:10748"/>
        <dbReference type="ChEBI" id="CHEBI:83833"/>
        <dbReference type="ChEBI" id="CHEBI:83834"/>
        <dbReference type="EC" id="5.2.1.8"/>
    </reaction>
</comment>
<accession>A0A1V9FXD7</accession>
<dbReference type="Pfam" id="PF01346">
    <property type="entry name" value="FKBP_N"/>
    <property type="match status" value="1"/>
</dbReference>
<evidence type="ECO:0000256" key="4">
    <source>
        <dbReference type="ARBA" id="ARBA00023110"/>
    </source>
</evidence>